<evidence type="ECO:0000259" key="2">
    <source>
        <dbReference type="Pfam" id="PF00174"/>
    </source>
</evidence>
<feature type="signal peptide" evidence="1">
    <location>
        <begin position="1"/>
        <end position="26"/>
    </location>
</feature>
<accession>A0A2Z2NS64</accession>
<dbReference type="InterPro" id="IPR000572">
    <property type="entry name" value="OxRdtase_Mopterin-bd_dom"/>
</dbReference>
<dbReference type="Gene3D" id="3.90.420.10">
    <property type="entry name" value="Oxidoreductase, molybdopterin-binding domain"/>
    <property type="match status" value="1"/>
</dbReference>
<dbReference type="KEGG" id="gai:IMCC3135_07370"/>
<organism evidence="3 4">
    <name type="scientific">Granulosicoccus antarcticus IMCC3135</name>
    <dbReference type="NCBI Taxonomy" id="1192854"/>
    <lineage>
        <taxon>Bacteria</taxon>
        <taxon>Pseudomonadati</taxon>
        <taxon>Pseudomonadota</taxon>
        <taxon>Gammaproteobacteria</taxon>
        <taxon>Chromatiales</taxon>
        <taxon>Granulosicoccaceae</taxon>
        <taxon>Granulosicoccus</taxon>
    </lineage>
</organism>
<protein>
    <recommendedName>
        <fullName evidence="2">Oxidoreductase molybdopterin-binding domain-containing protein</fullName>
    </recommendedName>
</protein>
<sequence length="185" mass="20601">MKLLRIINTFAGAFIFLTLSSLSSHAQDLETPPPGKVILTVSGAINASKEPGTAAQKDPSQQNTVSFDRTMLEASGLTKIITETPWTKGLVEFEGVLARNLFAKIDATGKSVQARALDDYIVDIPIEDFFEYDVILATRKNGEPITIRDNGPVWIIYPWTDVSDLRRPQYYSRSIWQLKSLTILP</sequence>
<dbReference type="RefSeq" id="WP_088917005.1">
    <property type="nucleotide sequence ID" value="NZ_CP018632.1"/>
</dbReference>
<keyword evidence="4" id="KW-1185">Reference proteome</keyword>
<reference evidence="3 4" key="1">
    <citation type="submission" date="2016-12" db="EMBL/GenBank/DDBJ databases">
        <authorList>
            <person name="Song W.-J."/>
            <person name="Kurnit D.M."/>
        </authorList>
    </citation>
    <scope>NUCLEOTIDE SEQUENCE [LARGE SCALE GENOMIC DNA]</scope>
    <source>
        <strain evidence="3 4">IMCC3135</strain>
    </source>
</reference>
<proteinExistence type="predicted"/>
<dbReference type="OrthoDB" id="9798763at2"/>
<keyword evidence="1" id="KW-0732">Signal</keyword>
<gene>
    <name evidence="3" type="ORF">IMCC3135_07370</name>
</gene>
<name>A0A2Z2NS64_9GAMM</name>
<dbReference type="AlphaFoldDB" id="A0A2Z2NS64"/>
<dbReference type="InterPro" id="IPR036374">
    <property type="entry name" value="OxRdtase_Mopterin-bd_sf"/>
</dbReference>
<dbReference type="EMBL" id="CP018632">
    <property type="protein sequence ID" value="ASJ71580.1"/>
    <property type="molecule type" value="Genomic_DNA"/>
</dbReference>
<feature type="chain" id="PRO_5016420983" description="Oxidoreductase molybdopterin-binding domain-containing protein" evidence="1">
    <location>
        <begin position="27"/>
        <end position="185"/>
    </location>
</feature>
<evidence type="ECO:0000256" key="1">
    <source>
        <dbReference type="SAM" id="SignalP"/>
    </source>
</evidence>
<feature type="domain" description="Oxidoreductase molybdopterin-binding" evidence="2">
    <location>
        <begin position="81"/>
        <end position="159"/>
    </location>
</feature>
<evidence type="ECO:0000313" key="3">
    <source>
        <dbReference type="EMBL" id="ASJ71580.1"/>
    </source>
</evidence>
<dbReference type="Pfam" id="PF00174">
    <property type="entry name" value="Oxidored_molyb"/>
    <property type="match status" value="1"/>
</dbReference>
<evidence type="ECO:0000313" key="4">
    <source>
        <dbReference type="Proteomes" id="UP000250079"/>
    </source>
</evidence>
<dbReference type="Proteomes" id="UP000250079">
    <property type="component" value="Chromosome"/>
</dbReference>
<dbReference type="SUPFAM" id="SSF56524">
    <property type="entry name" value="Oxidoreductase molybdopterin-binding domain"/>
    <property type="match status" value="1"/>
</dbReference>